<feature type="binding site" evidence="8">
    <location>
        <position position="34"/>
    </location>
    <ligand>
        <name>a 1,2-diacyl-sn-glycero-3-phospho-(1D-myo-inositol-3,4,5-trisphosphate)</name>
        <dbReference type="ChEBI" id="CHEBI:57836"/>
    </ligand>
</feature>
<gene>
    <name evidence="11" type="ORF">CANTADRAFT_56418</name>
</gene>
<dbReference type="Gene3D" id="2.60.40.1230">
    <property type="match status" value="1"/>
</dbReference>
<keyword evidence="2 7" id="KW-0813">Transport</keyword>
<evidence type="ECO:0000256" key="8">
    <source>
        <dbReference type="PIRSR" id="PIRSR037091-1"/>
    </source>
</evidence>
<dbReference type="Proteomes" id="UP000094285">
    <property type="component" value="Unassembled WGS sequence"/>
</dbReference>
<sequence length="999" mass="112515">MKGLNQFILDLRNSKDLSEEDKRINLEINNIHSKFNTNLNGYQKKKYICKLIYIYLLGYSDVADLGIKESYQLLNSPTFTEKQLGYLSIAILDGYDKHKYASKKEYLNTLLDSIHSNLVKDLKSNDEDINCLAIQFIASNFNINDTSKGSNMVKIVESDESAPQWLELIDILYSYCTSPIKNSLIKKKSSLTLLTLLKIYPDVIISNNNWIPRLLQLIDSDDLGVVISCIPLIQYTMNFKPQIVKSIIPLVSSRLVTFIIDEDCHATYYYYKSPAPWLIVKLFQLVEQFFLLDSPDGTPALSVSEIDEHTLNNLRRVIAQSIQNASKPISGLPNRNSQSSILFQAVSLAVFLNASKEAINGAINALMLLLDSPDTNTRYLSLDALIKLTARLNANYLSSMNLNKFDENLPKIFNLLYDKDISVKRKSLDLIYTICNSETYNIVITQLLEFFPFADFSLKSDLAIKIAILAEKFANDSTWYVTTMLKLLSIGGGSNSSGIGYISNEVWERIVQIVVNNQDLQAKTCKLVINLLRNPAAPENVKGRPQPVIGLSENLVKVAAFVLGEYGSEIKETPEYSIEAQFRVLYESYFKVSLLTRAMLLTTFLKLLLKFREEVFVPDVVDLFDIESQSIDLEIQTRSTEYFKLLTTQINQKFTNQLIKPFPVFVNTESPLMNRIGSINHIVGRNRSSSLVAAQNITKSSNKGLKSTSTIALPITQENDNDELAENPQEDNPFAERPTALTPNWYSGYHRMLHYDAGIFFENQLIKLTYRIMKDKNNITIKFVIINNSAKTAGTDITGFTVLNLESFSGKEDPSYILNLRQLPEATIHDKSAIDIDVKVRDVVENHQSPILSIKFMCGGSFNQLNLKFPVSLMKTLSSTSLSNLEDFKKRWLQIGELLGKEGEHHVKIDLSHRHNSSNIVRLLSRLGFSVVHATPDNSENGILVMGGGILHTQKSNYGLLATIKSVDNIGREFEIVVRCTGGGIAEVIAMNLKEIFEG</sequence>
<dbReference type="InterPro" id="IPR013041">
    <property type="entry name" value="Clathrin_app_Ig-like_sf"/>
</dbReference>
<comment type="subcellular location">
    <subcellularLocation>
        <location evidence="1">Membrane</location>
        <location evidence="1">Coated pit</location>
        <topology evidence="1">Peripheral membrane protein</topology>
        <orientation evidence="1">Cytoplasmic side</orientation>
    </subcellularLocation>
</comment>
<dbReference type="GO" id="GO:0030122">
    <property type="term" value="C:AP-2 adaptor complex"/>
    <property type="evidence" value="ECO:0007669"/>
    <property type="project" value="InterPro"/>
</dbReference>
<dbReference type="PIRSF" id="PIRSF037091">
    <property type="entry name" value="AP2_complex_alpha"/>
    <property type="match status" value="1"/>
</dbReference>
<keyword evidence="4 7" id="KW-0653">Protein transport</keyword>
<dbReference type="STRING" id="984487.A0A1E4SDF0"/>
<dbReference type="GeneID" id="30984728"/>
<dbReference type="OrthoDB" id="28053at2759"/>
<feature type="binding site" evidence="8">
    <location>
        <position position="42"/>
    </location>
    <ligand>
        <name>a 1,2-diacyl-sn-glycero-3-phospho-(1D-myo-inositol-3,4,5-trisphosphate)</name>
        <dbReference type="ChEBI" id="CHEBI:57836"/>
    </ligand>
</feature>
<keyword evidence="3 7" id="KW-0254">Endocytosis</keyword>
<protein>
    <recommendedName>
        <fullName evidence="7">AP-2 complex subunit alpha</fullName>
    </recommendedName>
</protein>
<evidence type="ECO:0000256" key="2">
    <source>
        <dbReference type="ARBA" id="ARBA00022448"/>
    </source>
</evidence>
<dbReference type="SMART" id="SM00809">
    <property type="entry name" value="Alpha_adaptinC2"/>
    <property type="match status" value="1"/>
</dbReference>
<dbReference type="GO" id="GO:0072583">
    <property type="term" value="P:clathrin-dependent endocytosis"/>
    <property type="evidence" value="ECO:0007669"/>
    <property type="project" value="InterPro"/>
</dbReference>
<dbReference type="InterPro" id="IPR008152">
    <property type="entry name" value="Clathrin_a/b/g-adaptin_app_Ig"/>
</dbReference>
<dbReference type="Gene3D" id="1.25.10.10">
    <property type="entry name" value="Leucine-rich Repeat Variant"/>
    <property type="match status" value="1"/>
</dbReference>
<dbReference type="PANTHER" id="PTHR22780">
    <property type="entry name" value="ADAPTIN, ALPHA/GAMMA/EPSILON"/>
    <property type="match status" value="1"/>
</dbReference>
<comment type="similarity">
    <text evidence="7">Belongs to the adaptor complexes large subunit family.</text>
</comment>
<dbReference type="Gene3D" id="3.30.310.10">
    <property type="entry name" value="TATA-Binding Protein"/>
    <property type="match status" value="1"/>
</dbReference>
<evidence type="ECO:0000256" key="5">
    <source>
        <dbReference type="ARBA" id="ARBA00023136"/>
    </source>
</evidence>
<keyword evidence="6 7" id="KW-0168">Coated pit</keyword>
<evidence type="ECO:0000256" key="7">
    <source>
        <dbReference type="PIRNR" id="PIRNR037091"/>
    </source>
</evidence>
<dbReference type="AlphaFoldDB" id="A0A1E4SDF0"/>
<dbReference type="InterPro" id="IPR050840">
    <property type="entry name" value="Adaptor_Complx_Large_Subunit"/>
</dbReference>
<dbReference type="RefSeq" id="XP_020062620.1">
    <property type="nucleotide sequence ID" value="XM_020210592.1"/>
</dbReference>
<evidence type="ECO:0000256" key="4">
    <source>
        <dbReference type="ARBA" id="ARBA00022927"/>
    </source>
</evidence>
<dbReference type="SUPFAM" id="SSF48371">
    <property type="entry name" value="ARM repeat"/>
    <property type="match status" value="1"/>
</dbReference>
<dbReference type="InterPro" id="IPR009028">
    <property type="entry name" value="Coatomer/calthrin_app_sub_C"/>
</dbReference>
<evidence type="ECO:0000256" key="1">
    <source>
        <dbReference type="ARBA" id="ARBA00004277"/>
    </source>
</evidence>
<dbReference type="InterPro" id="IPR012295">
    <property type="entry name" value="TBP_dom_sf"/>
</dbReference>
<dbReference type="InterPro" id="IPR011989">
    <property type="entry name" value="ARM-like"/>
</dbReference>
<feature type="domain" description="Clathrin adaptor alpha/beta/gamma-adaptin appendage Ig-like subdomain" evidence="10">
    <location>
        <begin position="750"/>
        <end position="870"/>
    </location>
</feature>
<comment type="function">
    <text evidence="7">Adaptins are components of the adaptor complexes which link clathrin to receptors in coated vesicles. Clathrin-associated protein complexes are believed to interact with the cytoplasmic tails of membrane proteins, leading to their selection and concentration.</text>
</comment>
<proteinExistence type="inferred from homology"/>
<evidence type="ECO:0000256" key="9">
    <source>
        <dbReference type="SAM" id="MobiDB-lite"/>
    </source>
</evidence>
<accession>A0A1E4SDF0</accession>
<evidence type="ECO:0000313" key="11">
    <source>
        <dbReference type="EMBL" id="ODV77498.1"/>
    </source>
</evidence>
<reference evidence="12" key="1">
    <citation type="submission" date="2016-05" db="EMBL/GenBank/DDBJ databases">
        <title>Comparative genomics of biotechnologically important yeasts.</title>
        <authorList>
            <consortium name="DOE Joint Genome Institute"/>
            <person name="Riley R."/>
            <person name="Haridas S."/>
            <person name="Wolfe K.H."/>
            <person name="Lopes M.R."/>
            <person name="Hittinger C.T."/>
            <person name="Goker M."/>
            <person name="Salamov A."/>
            <person name="Wisecaver J."/>
            <person name="Long T.M."/>
            <person name="Aerts A.L."/>
            <person name="Barry K."/>
            <person name="Choi C."/>
            <person name="Clum A."/>
            <person name="Coughlan A.Y."/>
            <person name="Deshpande S."/>
            <person name="Douglass A.P."/>
            <person name="Hanson S.J."/>
            <person name="Klenk H.-P."/>
            <person name="Labutti K."/>
            <person name="Lapidus A."/>
            <person name="Lindquist E."/>
            <person name="Lipzen A."/>
            <person name="Meier-Kolthoff J.P."/>
            <person name="Ohm R.A."/>
            <person name="Otillar R.P."/>
            <person name="Pangilinan J."/>
            <person name="Peng Y."/>
            <person name="Rokas A."/>
            <person name="Rosa C.A."/>
            <person name="Scheuner C."/>
            <person name="Sibirny A.A."/>
            <person name="Slot J.C."/>
            <person name="Stielow J.B."/>
            <person name="Sun H."/>
            <person name="Kurtzman C.P."/>
            <person name="Blackwell M."/>
            <person name="Grigoriev I.V."/>
            <person name="Jeffries T.W."/>
        </authorList>
    </citation>
    <scope>NUCLEOTIDE SEQUENCE [LARGE SCALE GENOMIC DNA]</scope>
    <source>
        <strain evidence="12">NRRL Y-17324</strain>
    </source>
</reference>
<feature type="compositionally biased region" description="Acidic residues" evidence="9">
    <location>
        <begin position="719"/>
        <end position="729"/>
    </location>
</feature>
<dbReference type="GO" id="GO:0035615">
    <property type="term" value="F:clathrin adaptor activity"/>
    <property type="evidence" value="ECO:0007669"/>
    <property type="project" value="InterPro"/>
</dbReference>
<evidence type="ECO:0000256" key="3">
    <source>
        <dbReference type="ARBA" id="ARBA00022583"/>
    </source>
</evidence>
<dbReference type="GO" id="GO:0006886">
    <property type="term" value="P:intracellular protein transport"/>
    <property type="evidence" value="ECO:0007669"/>
    <property type="project" value="UniProtKB-UniRule"/>
</dbReference>
<evidence type="ECO:0000313" key="12">
    <source>
        <dbReference type="Proteomes" id="UP000094285"/>
    </source>
</evidence>
<evidence type="ECO:0000256" key="6">
    <source>
        <dbReference type="ARBA" id="ARBA00023176"/>
    </source>
</evidence>
<organism evidence="11 12">
    <name type="scientific">Suhomyces tanzawaensis NRRL Y-17324</name>
    <dbReference type="NCBI Taxonomy" id="984487"/>
    <lineage>
        <taxon>Eukaryota</taxon>
        <taxon>Fungi</taxon>
        <taxon>Dikarya</taxon>
        <taxon>Ascomycota</taxon>
        <taxon>Saccharomycotina</taxon>
        <taxon>Pichiomycetes</taxon>
        <taxon>Debaryomycetaceae</taxon>
        <taxon>Suhomyces</taxon>
    </lineage>
</organism>
<dbReference type="Pfam" id="PF01602">
    <property type="entry name" value="Adaptin_N"/>
    <property type="match status" value="2"/>
</dbReference>
<keyword evidence="12" id="KW-1185">Reference proteome</keyword>
<dbReference type="InterPro" id="IPR002553">
    <property type="entry name" value="Clathrin/coatomer_adapt-like_N"/>
</dbReference>
<dbReference type="SUPFAM" id="SSF55711">
    <property type="entry name" value="Subdomain of clathrin and coatomer appendage domain"/>
    <property type="match status" value="1"/>
</dbReference>
<name>A0A1E4SDF0_9ASCO</name>
<dbReference type="EMBL" id="KV453915">
    <property type="protein sequence ID" value="ODV77498.1"/>
    <property type="molecule type" value="Genomic_DNA"/>
</dbReference>
<dbReference type="SUPFAM" id="SSF49348">
    <property type="entry name" value="Clathrin adaptor appendage domain"/>
    <property type="match status" value="1"/>
</dbReference>
<dbReference type="InterPro" id="IPR017104">
    <property type="entry name" value="AP2_complex_asu"/>
</dbReference>
<keyword evidence="5 7" id="KW-0472">Membrane</keyword>
<feature type="binding site" evidence="8">
    <location>
        <begin position="46"/>
        <end position="50"/>
    </location>
    <ligand>
        <name>a 1,2-diacyl-sn-glycero-3-phospho-(1D-myo-inositol-3,4,5-trisphosphate)</name>
        <dbReference type="ChEBI" id="CHEBI:57836"/>
    </ligand>
</feature>
<dbReference type="InterPro" id="IPR016024">
    <property type="entry name" value="ARM-type_fold"/>
</dbReference>
<feature type="region of interest" description="Disordered" evidence="9">
    <location>
        <begin position="716"/>
        <end position="738"/>
    </location>
</feature>
<evidence type="ECO:0000259" key="10">
    <source>
        <dbReference type="SMART" id="SM00809"/>
    </source>
</evidence>